<evidence type="ECO:0000259" key="2">
    <source>
        <dbReference type="SMART" id="SM00860"/>
    </source>
</evidence>
<keyword evidence="4" id="KW-1185">Reference proteome</keyword>
<feature type="compositionally biased region" description="Polar residues" evidence="1">
    <location>
        <begin position="420"/>
        <end position="437"/>
    </location>
</feature>
<feature type="region of interest" description="Disordered" evidence="1">
    <location>
        <begin position="17"/>
        <end position="40"/>
    </location>
</feature>
<dbReference type="InterPro" id="IPR051873">
    <property type="entry name" value="KNR4/SMI1_regulator"/>
</dbReference>
<protein>
    <recommendedName>
        <fullName evidence="2">Knr4/Smi1-like domain-containing protein</fullName>
    </recommendedName>
</protein>
<feature type="region of interest" description="Disordered" evidence="1">
    <location>
        <begin position="245"/>
        <end position="276"/>
    </location>
</feature>
<feature type="region of interest" description="Disordered" evidence="1">
    <location>
        <begin position="66"/>
        <end position="94"/>
    </location>
</feature>
<organism evidence="3 4">
    <name type="scientific">Apodospora peruviana</name>
    <dbReference type="NCBI Taxonomy" id="516989"/>
    <lineage>
        <taxon>Eukaryota</taxon>
        <taxon>Fungi</taxon>
        <taxon>Dikarya</taxon>
        <taxon>Ascomycota</taxon>
        <taxon>Pezizomycotina</taxon>
        <taxon>Sordariomycetes</taxon>
        <taxon>Sordariomycetidae</taxon>
        <taxon>Sordariales</taxon>
        <taxon>Lasiosphaeriaceae</taxon>
        <taxon>Apodospora</taxon>
    </lineage>
</organism>
<reference evidence="3" key="1">
    <citation type="journal article" date="2023" name="Mol. Phylogenet. Evol.">
        <title>Genome-scale phylogeny and comparative genomics of the fungal order Sordariales.</title>
        <authorList>
            <person name="Hensen N."/>
            <person name="Bonometti L."/>
            <person name="Westerberg I."/>
            <person name="Brannstrom I.O."/>
            <person name="Guillou S."/>
            <person name="Cros-Aarteil S."/>
            <person name="Calhoun S."/>
            <person name="Haridas S."/>
            <person name="Kuo A."/>
            <person name="Mondo S."/>
            <person name="Pangilinan J."/>
            <person name="Riley R."/>
            <person name="LaButti K."/>
            <person name="Andreopoulos B."/>
            <person name="Lipzen A."/>
            <person name="Chen C."/>
            <person name="Yan M."/>
            <person name="Daum C."/>
            <person name="Ng V."/>
            <person name="Clum A."/>
            <person name="Steindorff A."/>
            <person name="Ohm R.A."/>
            <person name="Martin F."/>
            <person name="Silar P."/>
            <person name="Natvig D.O."/>
            <person name="Lalanne C."/>
            <person name="Gautier V."/>
            <person name="Ament-Velasquez S.L."/>
            <person name="Kruys A."/>
            <person name="Hutchinson M.I."/>
            <person name="Powell A.J."/>
            <person name="Barry K."/>
            <person name="Miller A.N."/>
            <person name="Grigoriev I.V."/>
            <person name="Debuchy R."/>
            <person name="Gladieux P."/>
            <person name="Hiltunen Thoren M."/>
            <person name="Johannesson H."/>
        </authorList>
    </citation>
    <scope>NUCLEOTIDE SEQUENCE</scope>
    <source>
        <strain evidence="3">CBS 118394</strain>
    </source>
</reference>
<feature type="compositionally biased region" description="Low complexity" evidence="1">
    <location>
        <begin position="481"/>
        <end position="494"/>
    </location>
</feature>
<gene>
    <name evidence="3" type="ORF">B0H66DRAFT_164986</name>
</gene>
<dbReference type="GO" id="GO:0070880">
    <property type="term" value="P:fungal-type cell wall beta-glucan biosynthetic process"/>
    <property type="evidence" value="ECO:0007669"/>
    <property type="project" value="TreeGrafter"/>
</dbReference>
<dbReference type="PANTHER" id="PTHR47432:SF1">
    <property type="entry name" value="CELL WALL ASSEMBLY REGULATOR SMI1"/>
    <property type="match status" value="1"/>
</dbReference>
<name>A0AAE0MCE4_9PEZI</name>
<comment type="caution">
    <text evidence="3">The sequence shown here is derived from an EMBL/GenBank/DDBJ whole genome shotgun (WGS) entry which is preliminary data.</text>
</comment>
<sequence>MASSIGAVFRSFWHTMTSNDRHSTPDSPYRTGRHVPLNRAGGLTSIATASESRADISLPYHDEFAQSRQSTSGFNDTAYGGSSASTTQSPLSPGMIGRPYSPGMQSLRTRSTNDGFETQNSPAGEIPMQSFQDGLPPAPSVASSWNKIDKWADENYPELFDQLCEGATVNDLNELEHQLDCSLPQDVRQSLQIHDGQERGGTPTGIIFSSMLLDCEEIVQEWENWRKVNQEFLLETTVAVKPSLPSKALGGSNSSQASSSRQAASSPAPVSPSNPHWRQDLLARQDCVPPGAVQRAYAHPAWIPLVRDWGGNNLAVDLAPGPTGTWGQIILFGRDYDTKYVVARSWSALLSIVADDLSSGRWFVDEETGELKLREFKRSRVEPAYFDILRWRMDQKFGRSAAAAAAANAAKRRSGVPGSPTMTPGSPYASPTDSNGEASRGRSMQRLSSSGHSPIASPRPGGGGFGPKSSPLARLDESEESGGASSAATTATTTPMGLAVTIPNGKPREKLVEVDTPRPSGEENKENVLHVNGVVGSPLQSTRLAALVNGVDETTSSEQQSQQNGTTIIGNGKASAAVQSSKQQPVVALEEAMKTIEI</sequence>
<evidence type="ECO:0000313" key="4">
    <source>
        <dbReference type="Proteomes" id="UP001283341"/>
    </source>
</evidence>
<dbReference type="InterPro" id="IPR018958">
    <property type="entry name" value="Knr4/Smi1-like_dom"/>
</dbReference>
<dbReference type="EMBL" id="JAUEDM010000002">
    <property type="protein sequence ID" value="KAK3326568.1"/>
    <property type="molecule type" value="Genomic_DNA"/>
</dbReference>
<dbReference type="SUPFAM" id="SSF160631">
    <property type="entry name" value="SMI1/KNR4-like"/>
    <property type="match status" value="1"/>
</dbReference>
<accession>A0AAE0MCE4</accession>
<dbReference type="GO" id="GO:0043332">
    <property type="term" value="C:mating projection tip"/>
    <property type="evidence" value="ECO:0007669"/>
    <property type="project" value="TreeGrafter"/>
</dbReference>
<dbReference type="PANTHER" id="PTHR47432">
    <property type="entry name" value="CELL WALL ASSEMBLY REGULATOR SMI1"/>
    <property type="match status" value="1"/>
</dbReference>
<dbReference type="SMART" id="SM00860">
    <property type="entry name" value="SMI1_KNR4"/>
    <property type="match status" value="1"/>
</dbReference>
<dbReference type="InterPro" id="IPR037883">
    <property type="entry name" value="Knr4/Smi1-like_sf"/>
</dbReference>
<dbReference type="Proteomes" id="UP001283341">
    <property type="component" value="Unassembled WGS sequence"/>
</dbReference>
<feature type="compositionally biased region" description="Polar residues" evidence="1">
    <location>
        <begin position="66"/>
        <end position="91"/>
    </location>
</feature>
<evidence type="ECO:0000313" key="3">
    <source>
        <dbReference type="EMBL" id="KAK3326568.1"/>
    </source>
</evidence>
<feature type="region of interest" description="Disordered" evidence="1">
    <location>
        <begin position="408"/>
        <end position="524"/>
    </location>
</feature>
<feature type="compositionally biased region" description="Basic and acidic residues" evidence="1">
    <location>
        <begin position="506"/>
        <end position="524"/>
    </location>
</feature>
<feature type="compositionally biased region" description="Low complexity" evidence="1">
    <location>
        <begin position="252"/>
        <end position="275"/>
    </location>
</feature>
<evidence type="ECO:0000256" key="1">
    <source>
        <dbReference type="SAM" id="MobiDB-lite"/>
    </source>
</evidence>
<dbReference type="AlphaFoldDB" id="A0AAE0MCE4"/>
<feature type="domain" description="Knr4/Smi1-like" evidence="2">
    <location>
        <begin position="166"/>
        <end position="352"/>
    </location>
</feature>
<dbReference type="Pfam" id="PF09346">
    <property type="entry name" value="SMI1_KNR4"/>
    <property type="match status" value="1"/>
</dbReference>
<reference evidence="3" key="2">
    <citation type="submission" date="2023-06" db="EMBL/GenBank/DDBJ databases">
        <authorList>
            <consortium name="Lawrence Berkeley National Laboratory"/>
            <person name="Haridas S."/>
            <person name="Hensen N."/>
            <person name="Bonometti L."/>
            <person name="Westerberg I."/>
            <person name="Brannstrom I.O."/>
            <person name="Guillou S."/>
            <person name="Cros-Aarteil S."/>
            <person name="Calhoun S."/>
            <person name="Kuo A."/>
            <person name="Mondo S."/>
            <person name="Pangilinan J."/>
            <person name="Riley R."/>
            <person name="Labutti K."/>
            <person name="Andreopoulos B."/>
            <person name="Lipzen A."/>
            <person name="Chen C."/>
            <person name="Yanf M."/>
            <person name="Daum C."/>
            <person name="Ng V."/>
            <person name="Clum A."/>
            <person name="Steindorff A."/>
            <person name="Ohm R."/>
            <person name="Martin F."/>
            <person name="Silar P."/>
            <person name="Natvig D."/>
            <person name="Lalanne C."/>
            <person name="Gautier V."/>
            <person name="Ament-Velasquez S.L."/>
            <person name="Kruys A."/>
            <person name="Hutchinson M.I."/>
            <person name="Powell A.J."/>
            <person name="Barry K."/>
            <person name="Miller A.N."/>
            <person name="Grigoriev I.V."/>
            <person name="Debuchy R."/>
            <person name="Gladieux P."/>
            <person name="Thoren M.H."/>
            <person name="Johannesson H."/>
        </authorList>
    </citation>
    <scope>NUCLEOTIDE SEQUENCE</scope>
    <source>
        <strain evidence="3">CBS 118394</strain>
    </source>
</reference>
<proteinExistence type="predicted"/>